<evidence type="ECO:0000313" key="2">
    <source>
        <dbReference type="Proteomes" id="UP001607303"/>
    </source>
</evidence>
<name>A0ABD2BJQ6_VESMC</name>
<comment type="caution">
    <text evidence="1">The sequence shown here is derived from an EMBL/GenBank/DDBJ whole genome shotgun (WGS) entry which is preliminary data.</text>
</comment>
<proteinExistence type="predicted"/>
<sequence>MSRKCQQKHWSEPLLSRHHFSYLPATSEEDDIDFVQQRVISGEDYSMDCCLCQEHYNKKKSTKYLINDDIKARSNRLRSQRARENMELRLIGSQVEEALGDDRQAVLIQQLDLVSNALESLIHYIQSLQVTNLAAQRIMDVGHLLINSRSSLSDGNSTSFKFLSGQIQQVENLENDCFIHQYLYFNDRVYQIENKEKCRASFLQDLKEHCSKSMTMSKQLRILIEEHKSRKEDFSIAAKNFQNFLNKSKLSSSQLEKLRRQYDTILEDYQESRQILDVRLPKVVNAYVNRNSIIVSIHFEVNTVYVISFEKLVVLLKLERCCYGCRRLVTLHEGFGRIVEFFNDLDYFKEISEIFKQLKENLYVEDLVKEHNIAVEIPGNVETCQLCQTTNRVDKK</sequence>
<protein>
    <submittedName>
        <fullName evidence="1">Uncharacterized protein</fullName>
    </submittedName>
</protein>
<dbReference type="EMBL" id="JAYRBN010000075">
    <property type="protein sequence ID" value="KAL2732870.1"/>
    <property type="molecule type" value="Genomic_DNA"/>
</dbReference>
<reference evidence="1 2" key="1">
    <citation type="journal article" date="2024" name="Ann. Entomol. Soc. Am.">
        <title>Genomic analyses of the southern and eastern yellowjacket wasps (Hymenoptera: Vespidae) reveal evolutionary signatures of social life.</title>
        <authorList>
            <person name="Catto M.A."/>
            <person name="Caine P.B."/>
            <person name="Orr S.E."/>
            <person name="Hunt B.G."/>
            <person name="Goodisman M.A.D."/>
        </authorList>
    </citation>
    <scope>NUCLEOTIDE SEQUENCE [LARGE SCALE GENOMIC DNA]</scope>
    <source>
        <strain evidence="1">232</strain>
        <tissue evidence="1">Head and thorax</tissue>
    </source>
</reference>
<keyword evidence="2" id="KW-1185">Reference proteome</keyword>
<organism evidence="1 2">
    <name type="scientific">Vespula maculifrons</name>
    <name type="common">Eastern yellow jacket</name>
    <name type="synonym">Wasp</name>
    <dbReference type="NCBI Taxonomy" id="7453"/>
    <lineage>
        <taxon>Eukaryota</taxon>
        <taxon>Metazoa</taxon>
        <taxon>Ecdysozoa</taxon>
        <taxon>Arthropoda</taxon>
        <taxon>Hexapoda</taxon>
        <taxon>Insecta</taxon>
        <taxon>Pterygota</taxon>
        <taxon>Neoptera</taxon>
        <taxon>Endopterygota</taxon>
        <taxon>Hymenoptera</taxon>
        <taxon>Apocrita</taxon>
        <taxon>Aculeata</taxon>
        <taxon>Vespoidea</taxon>
        <taxon>Vespidae</taxon>
        <taxon>Vespinae</taxon>
        <taxon>Vespula</taxon>
    </lineage>
</organism>
<evidence type="ECO:0000313" key="1">
    <source>
        <dbReference type="EMBL" id="KAL2732870.1"/>
    </source>
</evidence>
<accession>A0ABD2BJQ6</accession>
<dbReference type="AlphaFoldDB" id="A0ABD2BJQ6"/>
<dbReference type="Proteomes" id="UP001607303">
    <property type="component" value="Unassembled WGS sequence"/>
</dbReference>
<gene>
    <name evidence="1" type="ORF">V1477_015111</name>
</gene>